<dbReference type="Gene3D" id="3.40.50.300">
    <property type="entry name" value="P-loop containing nucleotide triphosphate hydrolases"/>
    <property type="match status" value="2"/>
</dbReference>
<dbReference type="Pfam" id="PF04851">
    <property type="entry name" value="ResIII"/>
    <property type="match status" value="1"/>
</dbReference>
<dbReference type="Pfam" id="PF00271">
    <property type="entry name" value="Helicase_C"/>
    <property type="match status" value="1"/>
</dbReference>
<dbReference type="GO" id="GO:0009035">
    <property type="term" value="F:type I site-specific deoxyribonuclease activity"/>
    <property type="evidence" value="ECO:0007669"/>
    <property type="project" value="UniProtKB-EC"/>
</dbReference>
<name>A0A098E676_9ZZZZ</name>
<proteinExistence type="predicted"/>
<sequence length="932" mass="107380">MEDNIYAPEAEARHNLINPALEKAGWKVQHFKTSDINSFKGVAVEYFQMGKDVGEADYVLFVDGSAVGIIEAKKEGETLIGKEPQVQKYSEGFPEKYQHVGLPLPFVYVSSGSETIFANMWDPKPRSREIFGFLRPETIKKWVGEGRNTLRKRLMHYPDIENEKLWQVQKTAVENIEKSLSENKPRALIQMATGSGKTYVAVNICYDLIKRANAKRILFLVDRSNLGTQAHQEFQNFVVPKDGRKFTELYNVRHLTTNDIEDSSRVCISTIQRIYSMLKGEKEFDPLLEQKSEFGNSILSPPAPIEYNPNIPIETFDVIIVDECHRSIYKLWKQVLDYFDAFLIGLTATPSKSTIAFFNNNLVMEYGHEQAVADQINVDFSVYKIRTKITKDGSVIEAGETIQKRDMRTRRKRWETLDDDLEYTSEQLDKEVVSKDQIRTVIRTFKEKVLTEIFPGRKYVPKTLIYAKDDNHAEEIVQVVREEFNEGNDFAVKITYKTEGEKPENLIRQFRNGFYPRIAVTVDMIATGTDIKPLEIVFFMRFVKSRNYFEQMKGRGVRVMRNDDFKAVTPDAMAKERYVIVDAVGVTENEDLSETRPLEQKPLVSFEKLLKTIRFAKPHKDNLSSMASRLSRLHKKLTEKQIEEIKEITSGKSLPYFARCFVDALDEDRIYEQAQKEFGVGNYTEQYVPLKKEIEEISQKQMIEALKPFIGNAQLMQRLLEIKQETEQIIDDVSVDMVEEAGYSPIATEKSKEVIKSFRDFIEKNKDELTALQIFYTNKGRLRLRDVKDLASKIKSPPYGLTPSKLWRAYAQVEESKVHGKTKNRVADFVSLLRFELGKVNELEPFNDTIDKRFDTWLKKQRDSGVEFTQEQMNWLEKIKKHIAESTDITMDDFELAPFDQMGGLGKAADVFAGANFNFNSILEGIASEVCV</sequence>
<dbReference type="PROSITE" id="PS51192">
    <property type="entry name" value="HELICASE_ATP_BIND_1"/>
    <property type="match status" value="1"/>
</dbReference>
<dbReference type="GO" id="GO:0005829">
    <property type="term" value="C:cytosol"/>
    <property type="evidence" value="ECO:0007669"/>
    <property type="project" value="TreeGrafter"/>
</dbReference>
<feature type="domain" description="Helicase ATP-binding" evidence="1">
    <location>
        <begin position="178"/>
        <end position="368"/>
    </location>
</feature>
<dbReference type="SUPFAM" id="SSF52540">
    <property type="entry name" value="P-loop containing nucleoside triphosphate hydrolases"/>
    <property type="match status" value="1"/>
</dbReference>
<dbReference type="GO" id="GO:0009307">
    <property type="term" value="P:DNA restriction-modification system"/>
    <property type="evidence" value="ECO:0007669"/>
    <property type="project" value="UniProtKB-KW"/>
</dbReference>
<dbReference type="CDD" id="cd18032">
    <property type="entry name" value="DEXHc_RE_I_III_res"/>
    <property type="match status" value="1"/>
</dbReference>
<dbReference type="InterPro" id="IPR014001">
    <property type="entry name" value="Helicase_ATP-bd"/>
</dbReference>
<dbReference type="Pfam" id="PF04313">
    <property type="entry name" value="HSDR_N"/>
    <property type="match status" value="1"/>
</dbReference>
<evidence type="ECO:0000259" key="1">
    <source>
        <dbReference type="PROSITE" id="PS51192"/>
    </source>
</evidence>
<dbReference type="PANTHER" id="PTHR47396:SF1">
    <property type="entry name" value="ATP-DEPENDENT HELICASE IRC3-RELATED"/>
    <property type="match status" value="1"/>
</dbReference>
<dbReference type="Gene3D" id="3.90.1570.30">
    <property type="match status" value="1"/>
</dbReference>
<dbReference type="EMBL" id="CCXY01000049">
    <property type="protein sequence ID" value="CEG11398.1"/>
    <property type="molecule type" value="Genomic_DNA"/>
</dbReference>
<gene>
    <name evidence="2" type="ORF">MSIBF_A1420009</name>
</gene>
<dbReference type="GO" id="GO:0003677">
    <property type="term" value="F:DNA binding"/>
    <property type="evidence" value="ECO:0007669"/>
    <property type="project" value="UniProtKB-KW"/>
</dbReference>
<dbReference type="InterPro" id="IPR013670">
    <property type="entry name" value="EcoEI_R_C_dom"/>
</dbReference>
<dbReference type="InterPro" id="IPR050742">
    <property type="entry name" value="Helicase_Restrict-Modif_Enz"/>
</dbReference>
<dbReference type="InterPro" id="IPR027417">
    <property type="entry name" value="P-loop_NTPase"/>
</dbReference>
<dbReference type="AlphaFoldDB" id="A0A098E676"/>
<dbReference type="InterPro" id="IPR001650">
    <property type="entry name" value="Helicase_C-like"/>
</dbReference>
<dbReference type="InterPro" id="IPR006935">
    <property type="entry name" value="Helicase/UvrB_N"/>
</dbReference>
<evidence type="ECO:0000313" key="2">
    <source>
        <dbReference type="EMBL" id="CEG11398.1"/>
    </source>
</evidence>
<dbReference type="InterPro" id="IPR007409">
    <property type="entry name" value="Restrct_endonuc_type1_HsdR_N"/>
</dbReference>
<protein>
    <submittedName>
        <fullName evidence="2">Type III restriction protein res subunit</fullName>
    </submittedName>
</protein>
<accession>A0A098E676</accession>
<dbReference type="SMART" id="SM00487">
    <property type="entry name" value="DEXDc"/>
    <property type="match status" value="1"/>
</dbReference>
<organism evidence="2">
    <name type="scientific">groundwater metagenome</name>
    <dbReference type="NCBI Taxonomy" id="717931"/>
    <lineage>
        <taxon>unclassified sequences</taxon>
        <taxon>metagenomes</taxon>
        <taxon>ecological metagenomes</taxon>
    </lineage>
</organism>
<dbReference type="GO" id="GO:0005524">
    <property type="term" value="F:ATP binding"/>
    <property type="evidence" value="ECO:0007669"/>
    <property type="project" value="UniProtKB-KW"/>
</dbReference>
<dbReference type="Pfam" id="PF08463">
    <property type="entry name" value="EcoEI_R_C"/>
    <property type="match status" value="1"/>
</dbReference>
<dbReference type="PANTHER" id="PTHR47396">
    <property type="entry name" value="TYPE I RESTRICTION ENZYME ECOKI R PROTEIN"/>
    <property type="match status" value="1"/>
</dbReference>
<reference evidence="2" key="1">
    <citation type="submission" date="2014-09" db="EMBL/GenBank/DDBJ databases">
        <authorList>
            <person name="Probst J Alexander"/>
        </authorList>
    </citation>
    <scope>NUCLEOTIDE SEQUENCE</scope>
</reference>